<dbReference type="AlphaFoldDB" id="A0A1G8UM31"/>
<gene>
    <name evidence="4" type="ORF">SAMN05216212_0185</name>
</gene>
<dbReference type="InterPro" id="IPR029069">
    <property type="entry name" value="HotDog_dom_sf"/>
</dbReference>
<dbReference type="PANTHER" id="PTHR21660">
    <property type="entry name" value="THIOESTERASE SUPERFAMILY MEMBER-RELATED"/>
    <property type="match status" value="1"/>
</dbReference>
<evidence type="ECO:0000313" key="4">
    <source>
        <dbReference type="EMBL" id="SDJ54769.1"/>
    </source>
</evidence>
<evidence type="ECO:0000256" key="2">
    <source>
        <dbReference type="ARBA" id="ARBA00022801"/>
    </source>
</evidence>
<keyword evidence="5" id="KW-1185">Reference proteome</keyword>
<evidence type="ECO:0000313" key="5">
    <source>
        <dbReference type="Proteomes" id="UP000199305"/>
    </source>
</evidence>
<feature type="domain" description="Thioesterase" evidence="3">
    <location>
        <begin position="71"/>
        <end position="146"/>
    </location>
</feature>
<organism evidence="4 5">
    <name type="scientific">Microbulbifer yueqingensis</name>
    <dbReference type="NCBI Taxonomy" id="658219"/>
    <lineage>
        <taxon>Bacteria</taxon>
        <taxon>Pseudomonadati</taxon>
        <taxon>Pseudomonadota</taxon>
        <taxon>Gammaproteobacteria</taxon>
        <taxon>Cellvibrionales</taxon>
        <taxon>Microbulbiferaceae</taxon>
        <taxon>Microbulbifer</taxon>
    </lineage>
</organism>
<dbReference type="SUPFAM" id="SSF54637">
    <property type="entry name" value="Thioesterase/thiol ester dehydrase-isomerase"/>
    <property type="match status" value="2"/>
</dbReference>
<comment type="similarity">
    <text evidence="1">Belongs to the thioesterase PaaI family.</text>
</comment>
<dbReference type="InterPro" id="IPR039298">
    <property type="entry name" value="ACOT13"/>
</dbReference>
<evidence type="ECO:0000256" key="1">
    <source>
        <dbReference type="ARBA" id="ARBA00008324"/>
    </source>
</evidence>
<accession>A0A1G8UM31</accession>
<dbReference type="InterPro" id="IPR003736">
    <property type="entry name" value="PAAI_dom"/>
</dbReference>
<keyword evidence="2" id="KW-0378">Hydrolase</keyword>
<dbReference type="GO" id="GO:0047617">
    <property type="term" value="F:fatty acyl-CoA hydrolase activity"/>
    <property type="evidence" value="ECO:0007669"/>
    <property type="project" value="InterPro"/>
</dbReference>
<dbReference type="NCBIfam" id="TIGR00369">
    <property type="entry name" value="unchar_dom_1"/>
    <property type="match status" value="2"/>
</dbReference>
<dbReference type="PANTHER" id="PTHR21660:SF1">
    <property type="entry name" value="ACYL-COENZYME A THIOESTERASE 13"/>
    <property type="match status" value="1"/>
</dbReference>
<protein>
    <submittedName>
        <fullName evidence="4">Uncharacterized domain 1-containing protein</fullName>
    </submittedName>
</protein>
<dbReference type="RefSeq" id="WP_175452989.1">
    <property type="nucleotide sequence ID" value="NZ_FNFH01000001.1"/>
</dbReference>
<sequence length="360" mass="39001">MRAITGEPRRGAIADLRALQQPGLETFRRFVHEELPGPPIWRLTGMRPTEVTLGKATFSMPVTAWLADGSGIYWGGICAMFADAPLASAIWTTLPAGKVLSTSELNMCFVRPITSATGNLVGRAETVHSGRQVGLSTVEITDQDGRFLAFGSSRCLVADLPVDPDISLPEPDLGPCDTPDPYRREPPKAELCDLKEFARLKPIEIQRATIAEDRTQPIWQLTGYRPVAVEEGCMRAVLPSSEWFSNGSLSIYGGLLAWAADYTMGAAIYSTLSAGDLFATLDTHIRFMRPAAINSGDITLCARVRHHGRQLRVATCNVDSADGKRLAMATASALVIRRGAHDLAGGKDPEEIIASARERL</sequence>
<dbReference type="InterPro" id="IPR006683">
    <property type="entry name" value="Thioestr_dom"/>
</dbReference>
<dbReference type="CDD" id="cd03443">
    <property type="entry name" value="PaaI_thioesterase"/>
    <property type="match status" value="2"/>
</dbReference>
<evidence type="ECO:0000259" key="3">
    <source>
        <dbReference type="Pfam" id="PF03061"/>
    </source>
</evidence>
<feature type="domain" description="Thioesterase" evidence="3">
    <location>
        <begin position="251"/>
        <end position="325"/>
    </location>
</feature>
<name>A0A1G8UM31_9GAMM</name>
<dbReference type="Gene3D" id="3.10.129.10">
    <property type="entry name" value="Hotdog Thioesterase"/>
    <property type="match status" value="2"/>
</dbReference>
<proteinExistence type="inferred from homology"/>
<dbReference type="STRING" id="658219.SAMN05216212_0185"/>
<reference evidence="5" key="1">
    <citation type="submission" date="2016-10" db="EMBL/GenBank/DDBJ databases">
        <authorList>
            <person name="Varghese N."/>
            <person name="Submissions S."/>
        </authorList>
    </citation>
    <scope>NUCLEOTIDE SEQUENCE [LARGE SCALE GENOMIC DNA]</scope>
    <source>
        <strain evidence="5">CGMCC 1.10658</strain>
    </source>
</reference>
<dbReference type="Pfam" id="PF03061">
    <property type="entry name" value="4HBT"/>
    <property type="match status" value="2"/>
</dbReference>
<dbReference type="EMBL" id="FNFH01000001">
    <property type="protein sequence ID" value="SDJ54769.1"/>
    <property type="molecule type" value="Genomic_DNA"/>
</dbReference>
<dbReference type="Proteomes" id="UP000199305">
    <property type="component" value="Unassembled WGS sequence"/>
</dbReference>